<dbReference type="HOGENOM" id="CLU_1313146_0_0_0"/>
<dbReference type="Pfam" id="PF06439">
    <property type="entry name" value="3keto-disac_hyd"/>
    <property type="match status" value="1"/>
</dbReference>
<evidence type="ECO:0000313" key="4">
    <source>
        <dbReference type="Proteomes" id="UP000006558"/>
    </source>
</evidence>
<dbReference type="InterPro" id="IPR013320">
    <property type="entry name" value="ConA-like_dom_sf"/>
</dbReference>
<evidence type="ECO:0000313" key="3">
    <source>
        <dbReference type="EMBL" id="ABQ46141.1"/>
    </source>
</evidence>
<dbReference type="SUPFAM" id="SSF49899">
    <property type="entry name" value="Concanavalin A-like lectins/glucanases"/>
    <property type="match status" value="1"/>
</dbReference>
<accession>A5IIW8</accession>
<protein>
    <recommendedName>
        <fullName evidence="2">3-keto-alpha-glucoside-1,2-lyase/3-keto-2-hydroxy-glucal hydratase domain-containing protein</fullName>
    </recommendedName>
</protein>
<dbReference type="AlphaFoldDB" id="A5IIW8"/>
<name>A5IIW8_THEP1</name>
<dbReference type="GO" id="GO:0016787">
    <property type="term" value="F:hydrolase activity"/>
    <property type="evidence" value="ECO:0007669"/>
    <property type="project" value="InterPro"/>
</dbReference>
<dbReference type="KEGG" id="tpt:Tpet_0112"/>
<feature type="domain" description="3-keto-alpha-glucoside-1,2-lyase/3-keto-2-hydroxy-glucal hydratase" evidence="2">
    <location>
        <begin position="96"/>
        <end position="229"/>
    </location>
</feature>
<organism evidence="3 4">
    <name type="scientific">Thermotoga petrophila (strain ATCC BAA-488 / DSM 13995 / JCM 10881 / RKU-1)</name>
    <dbReference type="NCBI Taxonomy" id="390874"/>
    <lineage>
        <taxon>Bacteria</taxon>
        <taxon>Thermotogati</taxon>
        <taxon>Thermotogota</taxon>
        <taxon>Thermotogae</taxon>
        <taxon>Thermotogales</taxon>
        <taxon>Thermotogaceae</taxon>
        <taxon>Thermotoga</taxon>
    </lineage>
</organism>
<dbReference type="eggNOG" id="COG1462">
    <property type="taxonomic scope" value="Bacteria"/>
</dbReference>
<reference evidence="4" key="1">
    <citation type="submission" date="2007-05" db="EMBL/GenBank/DDBJ databases">
        <title>Complete sequence of Thermotoga petrophila RKU-1.</title>
        <authorList>
            <consortium name="US DOE Joint Genome Institute"/>
            <person name="Copeland A."/>
            <person name="Lucas S."/>
            <person name="Lapidus A."/>
            <person name="Barry K."/>
            <person name="Glavina del Rio T."/>
            <person name="Dalin E."/>
            <person name="Tice H."/>
            <person name="Pitluck S."/>
            <person name="Sims D."/>
            <person name="Brettin T."/>
            <person name="Bruce D."/>
            <person name="Detter J.C."/>
            <person name="Han C."/>
            <person name="Tapia R."/>
            <person name="Schmutz J."/>
            <person name="Larimer F."/>
            <person name="Land M."/>
            <person name="Hauser L."/>
            <person name="Kyrpides N."/>
            <person name="Mikhailova N."/>
            <person name="Nelson K."/>
            <person name="Gogarten J.P."/>
            <person name="Noll K."/>
            <person name="Richardson P."/>
        </authorList>
    </citation>
    <scope>NUCLEOTIDE SEQUENCE [LARGE SCALE GENOMIC DNA]</scope>
    <source>
        <strain evidence="4">ATCC BAA-488 / DSM 13995 / JCM 10881 / RKU-1</strain>
    </source>
</reference>
<sequence>MKKIFLSLSIAAILLFTMGTSCESRVQVPVPFPEVKVETPKVDLGFKVVKPTGTEDFFEDFESYGQGQVAPFGPWKVLEESPHVEEGVQPDKTIGKILRVEGNQGIFTPGEWTNFILECNLRLNGILADGIVLFRLSDDAKKGFYVNINLFGASLHKFAGSIDMKIAENTSVKASEDVWHYLKLVVNGQNIKVYLDGKKIIDVQDPDVFPGGIGFARAEDTAFYDNVRVETLIE</sequence>
<keyword evidence="1" id="KW-0732">Signal</keyword>
<dbReference type="InterPro" id="IPR010496">
    <property type="entry name" value="AL/BT2_dom"/>
</dbReference>
<dbReference type="STRING" id="390874.Tpet_0112"/>
<evidence type="ECO:0000259" key="2">
    <source>
        <dbReference type="Pfam" id="PF06439"/>
    </source>
</evidence>
<gene>
    <name evidence="3" type="ordered locus">Tpet_0112</name>
</gene>
<dbReference type="EMBL" id="CP000702">
    <property type="protein sequence ID" value="ABQ46141.1"/>
    <property type="molecule type" value="Genomic_DNA"/>
</dbReference>
<reference evidence="3 4" key="2">
    <citation type="journal article" date="2009" name="Proc. Natl. Acad. Sci. U.S.A.">
        <title>On the chimeric nature, thermophilic origin, and phylogenetic placement of the Thermotogales.</title>
        <authorList>
            <person name="Zhaxybayeva O."/>
            <person name="Swithers K.S."/>
            <person name="Lapierre P."/>
            <person name="Fournier G.P."/>
            <person name="Bickhart D.M."/>
            <person name="DeBoy R.T."/>
            <person name="Nelson K.E."/>
            <person name="Nesbo C.L."/>
            <person name="Doolittle W.F."/>
            <person name="Gogarten J.P."/>
            <person name="Noll K.M."/>
        </authorList>
    </citation>
    <scope>NUCLEOTIDE SEQUENCE [LARGE SCALE GENOMIC DNA]</scope>
    <source>
        <strain evidence="4">ATCC BAA-488 / DSM 13995 / JCM 10881 / RKU-1</strain>
    </source>
</reference>
<dbReference type="Gene3D" id="2.60.120.560">
    <property type="entry name" value="Exo-inulinase, domain 1"/>
    <property type="match status" value="1"/>
</dbReference>
<proteinExistence type="predicted"/>
<feature type="signal peptide" evidence="1">
    <location>
        <begin position="1"/>
        <end position="23"/>
    </location>
</feature>
<feature type="chain" id="PRO_5002684401" description="3-keto-alpha-glucoside-1,2-lyase/3-keto-2-hydroxy-glucal hydratase domain-containing protein" evidence="1">
    <location>
        <begin position="24"/>
        <end position="234"/>
    </location>
</feature>
<dbReference type="PROSITE" id="PS51257">
    <property type="entry name" value="PROKAR_LIPOPROTEIN"/>
    <property type="match status" value="1"/>
</dbReference>
<evidence type="ECO:0000256" key="1">
    <source>
        <dbReference type="SAM" id="SignalP"/>
    </source>
</evidence>
<dbReference type="Proteomes" id="UP000006558">
    <property type="component" value="Chromosome"/>
</dbReference>